<sequence>IPHYISYVDSVSLANSIRFGFYDVVLSNWKGSLLDVAGGRCTDGVWMTITTGEDGDGQGDNRYLYVLLDFEGLDSFEQSEQEDMLLSVLNVVVSNLTIFNKKDFHLDKDTESAFSRFQSGINLLKQDKKLFKGLFYIAIKDVDTSDVGDL</sequence>
<dbReference type="Gene3D" id="3.40.50.300">
    <property type="entry name" value="P-loop containing nucleotide triphosphate hydrolases"/>
    <property type="match status" value="1"/>
</dbReference>
<evidence type="ECO:0000313" key="2">
    <source>
        <dbReference type="Proteomes" id="UP000824469"/>
    </source>
</evidence>
<dbReference type="EMBL" id="JAHRHJ020003336">
    <property type="protein sequence ID" value="KAH9291926.1"/>
    <property type="molecule type" value="Genomic_DNA"/>
</dbReference>
<name>A0AA38F7Q0_TAXCH</name>
<protein>
    <submittedName>
        <fullName evidence="1">Uncharacterized protein</fullName>
    </submittedName>
</protein>
<dbReference type="AlphaFoldDB" id="A0AA38F7Q0"/>
<feature type="non-terminal residue" evidence="1">
    <location>
        <position position="1"/>
    </location>
</feature>
<accession>A0AA38F7Q0</accession>
<dbReference type="Proteomes" id="UP000824469">
    <property type="component" value="Unassembled WGS sequence"/>
</dbReference>
<proteinExistence type="predicted"/>
<organism evidence="1 2">
    <name type="scientific">Taxus chinensis</name>
    <name type="common">Chinese yew</name>
    <name type="synonym">Taxus wallichiana var. chinensis</name>
    <dbReference type="NCBI Taxonomy" id="29808"/>
    <lineage>
        <taxon>Eukaryota</taxon>
        <taxon>Viridiplantae</taxon>
        <taxon>Streptophyta</taxon>
        <taxon>Embryophyta</taxon>
        <taxon>Tracheophyta</taxon>
        <taxon>Spermatophyta</taxon>
        <taxon>Pinopsida</taxon>
        <taxon>Pinidae</taxon>
        <taxon>Conifers II</taxon>
        <taxon>Cupressales</taxon>
        <taxon>Taxaceae</taxon>
        <taxon>Taxus</taxon>
    </lineage>
</organism>
<dbReference type="PANTHER" id="PTHR22796:SF1">
    <property type="entry name" value="VWFA DOMAIN-CONTAINING PROTEIN"/>
    <property type="match status" value="1"/>
</dbReference>
<keyword evidence="2" id="KW-1185">Reference proteome</keyword>
<dbReference type="InterPro" id="IPR027417">
    <property type="entry name" value="P-loop_NTPase"/>
</dbReference>
<evidence type="ECO:0000313" key="1">
    <source>
        <dbReference type="EMBL" id="KAH9291926.1"/>
    </source>
</evidence>
<gene>
    <name evidence="1" type="ORF">KI387_042883</name>
</gene>
<dbReference type="PANTHER" id="PTHR22796">
    <property type="entry name" value="URG4-RELATED"/>
    <property type="match status" value="1"/>
</dbReference>
<reference evidence="1 2" key="1">
    <citation type="journal article" date="2021" name="Nat. Plants">
        <title>The Taxus genome provides insights into paclitaxel biosynthesis.</title>
        <authorList>
            <person name="Xiong X."/>
            <person name="Gou J."/>
            <person name="Liao Q."/>
            <person name="Li Y."/>
            <person name="Zhou Q."/>
            <person name="Bi G."/>
            <person name="Li C."/>
            <person name="Du R."/>
            <person name="Wang X."/>
            <person name="Sun T."/>
            <person name="Guo L."/>
            <person name="Liang H."/>
            <person name="Lu P."/>
            <person name="Wu Y."/>
            <person name="Zhang Z."/>
            <person name="Ro D.K."/>
            <person name="Shang Y."/>
            <person name="Huang S."/>
            <person name="Yan J."/>
        </authorList>
    </citation>
    <scope>NUCLEOTIDE SEQUENCE [LARGE SCALE GENOMIC DNA]</scope>
    <source>
        <strain evidence="1">Ta-2019</strain>
    </source>
</reference>
<comment type="caution">
    <text evidence="1">The sequence shown here is derived from an EMBL/GenBank/DDBJ whole genome shotgun (WGS) entry which is preliminary data.</text>
</comment>